<keyword evidence="1 2" id="KW-0808">Transferase</keyword>
<dbReference type="Pfam" id="PF01066">
    <property type="entry name" value="CDP-OH_P_transf"/>
    <property type="match status" value="1"/>
</dbReference>
<dbReference type="Proteomes" id="UP000019063">
    <property type="component" value="Unassembled WGS sequence"/>
</dbReference>
<dbReference type="Gene3D" id="1.20.120.1760">
    <property type="match status" value="1"/>
</dbReference>
<dbReference type="InterPro" id="IPR048254">
    <property type="entry name" value="CDP_ALCOHOL_P_TRANSF_CS"/>
</dbReference>
<dbReference type="PATRIC" id="fig|1317118.6.peg.541"/>
<evidence type="ECO:0000256" key="1">
    <source>
        <dbReference type="ARBA" id="ARBA00022679"/>
    </source>
</evidence>
<feature type="transmembrane region" description="Helical" evidence="3">
    <location>
        <begin position="164"/>
        <end position="186"/>
    </location>
</feature>
<dbReference type="EMBL" id="AQQW01000001">
    <property type="protein sequence ID" value="ETW14761.1"/>
    <property type="molecule type" value="Genomic_DNA"/>
</dbReference>
<dbReference type="AlphaFoldDB" id="W4HRM0"/>
<dbReference type="PROSITE" id="PS00379">
    <property type="entry name" value="CDP_ALCOHOL_P_TRANSF"/>
    <property type="match status" value="1"/>
</dbReference>
<keyword evidence="5" id="KW-1185">Reference proteome</keyword>
<reference evidence="4 5" key="1">
    <citation type="journal article" date="2014" name="Antonie Van Leeuwenhoek">
        <title>Roseivivax atlanticus sp. nov., isolated from surface seawater of the Atlantic Ocean.</title>
        <authorList>
            <person name="Li G."/>
            <person name="Lai Q."/>
            <person name="Liu X."/>
            <person name="Sun F."/>
            <person name="Shao Z."/>
        </authorList>
    </citation>
    <scope>NUCLEOTIDE SEQUENCE [LARGE SCALE GENOMIC DNA]</scope>
    <source>
        <strain evidence="4 5">22II-s10s</strain>
    </source>
</reference>
<evidence type="ECO:0000313" key="5">
    <source>
        <dbReference type="Proteomes" id="UP000019063"/>
    </source>
</evidence>
<name>W4HRM0_9RHOB</name>
<keyword evidence="3" id="KW-0812">Transmembrane</keyword>
<dbReference type="InterPro" id="IPR043130">
    <property type="entry name" value="CDP-OH_PTrfase_TM_dom"/>
</dbReference>
<dbReference type="GO" id="GO:0008654">
    <property type="term" value="P:phospholipid biosynthetic process"/>
    <property type="evidence" value="ECO:0007669"/>
    <property type="project" value="InterPro"/>
</dbReference>
<dbReference type="eggNOG" id="COG0558">
    <property type="taxonomic scope" value="Bacteria"/>
</dbReference>
<comment type="similarity">
    <text evidence="2">Belongs to the CDP-alcohol phosphatidyltransferase class-I family.</text>
</comment>
<evidence type="ECO:0000256" key="2">
    <source>
        <dbReference type="RuleBase" id="RU003750"/>
    </source>
</evidence>
<dbReference type="InterPro" id="IPR000462">
    <property type="entry name" value="CDP-OH_P_trans"/>
</dbReference>
<comment type="caution">
    <text evidence="4">The sequence shown here is derived from an EMBL/GenBank/DDBJ whole genome shotgun (WGS) entry which is preliminary data.</text>
</comment>
<keyword evidence="3" id="KW-1133">Transmembrane helix</keyword>
<dbReference type="GO" id="GO:0016020">
    <property type="term" value="C:membrane"/>
    <property type="evidence" value="ECO:0007669"/>
    <property type="project" value="InterPro"/>
</dbReference>
<gene>
    <name evidence="4" type="ORF">ATO8_02600</name>
</gene>
<protein>
    <submittedName>
        <fullName evidence="4">CDP-alcohol phosphatidyltransferase</fullName>
    </submittedName>
</protein>
<feature type="transmembrane region" description="Helical" evidence="3">
    <location>
        <begin position="81"/>
        <end position="101"/>
    </location>
</feature>
<evidence type="ECO:0000313" key="4">
    <source>
        <dbReference type="EMBL" id="ETW14761.1"/>
    </source>
</evidence>
<evidence type="ECO:0000256" key="3">
    <source>
        <dbReference type="SAM" id="Phobius"/>
    </source>
</evidence>
<dbReference type="GO" id="GO:0016780">
    <property type="term" value="F:phosphotransferase activity, for other substituted phosphate groups"/>
    <property type="evidence" value="ECO:0007669"/>
    <property type="project" value="InterPro"/>
</dbReference>
<proteinExistence type="inferred from homology"/>
<keyword evidence="3" id="KW-0472">Membrane</keyword>
<feature type="transmembrane region" description="Helical" evidence="3">
    <location>
        <begin position="107"/>
        <end position="127"/>
    </location>
</feature>
<accession>W4HRM0</accession>
<organism evidence="4 5">
    <name type="scientific">Roseivivax marinus</name>
    <dbReference type="NCBI Taxonomy" id="1379903"/>
    <lineage>
        <taxon>Bacteria</taxon>
        <taxon>Pseudomonadati</taxon>
        <taxon>Pseudomonadota</taxon>
        <taxon>Alphaproteobacteria</taxon>
        <taxon>Rhodobacterales</taxon>
        <taxon>Roseobacteraceae</taxon>
        <taxon>Roseivivax</taxon>
    </lineage>
</organism>
<dbReference type="STRING" id="1379903.ATO8_02600"/>
<sequence>MRTARPLRHTAGRLAALPRGLAEIACLGALFLLVLPVAQAGLFPESLVAARAGALCGLAVLLGIVAALFARHAPRAGFGPANAVTLARAALVALMATALFGPPPPPGWTLVAVAVGCLSLDGIDGWLARRTAMASAFGARFDMETDAALALVLAALAADRLGGWVLALGLARYAFVAATWAWPWLARPLPDRLSRKAVCVLQIGALIALQSPSVPTGAAVALAALTATALAWSFGRDVLWLRAARD</sequence>
<feature type="transmembrane region" description="Helical" evidence="3">
    <location>
        <begin position="50"/>
        <end position="69"/>
    </location>
</feature>
<feature type="transmembrane region" description="Helical" evidence="3">
    <location>
        <begin position="217"/>
        <end position="235"/>
    </location>
</feature>